<feature type="compositionally biased region" description="Polar residues" evidence="4">
    <location>
        <begin position="251"/>
        <end position="292"/>
    </location>
</feature>
<dbReference type="GO" id="GO:0005634">
    <property type="term" value="C:nucleus"/>
    <property type="evidence" value="ECO:0007669"/>
    <property type="project" value="UniProtKB-SubCell"/>
</dbReference>
<evidence type="ECO:0000256" key="1">
    <source>
        <dbReference type="ARBA" id="ARBA00004123"/>
    </source>
</evidence>
<dbReference type="PANTHER" id="PTHR46058:SF3">
    <property type="entry name" value="PROTEIN BREVIS RADIX-LIKE 4"/>
    <property type="match status" value="1"/>
</dbReference>
<feature type="region of interest" description="Disordered" evidence="4">
    <location>
        <begin position="183"/>
        <end position="298"/>
    </location>
</feature>
<dbReference type="EnsemblPlants" id="Kaladp0040s0068.1.v1.1">
    <property type="protein sequence ID" value="Kaladp0040s0068.1.v1.1"/>
    <property type="gene ID" value="Kaladp0040s0068.v1.1"/>
</dbReference>
<keyword evidence="7" id="KW-1185">Reference proteome</keyword>
<dbReference type="Pfam" id="PF13713">
    <property type="entry name" value="BRX_N"/>
    <property type="match status" value="1"/>
</dbReference>
<evidence type="ECO:0000256" key="3">
    <source>
        <dbReference type="ARBA" id="ARBA00023242"/>
    </source>
</evidence>
<evidence type="ECO:0000313" key="6">
    <source>
        <dbReference type="EnsemblPlants" id="Kaladp0040s0068.1.v1.1"/>
    </source>
</evidence>
<dbReference type="OMA" id="EREPKEW"/>
<organism evidence="6 7">
    <name type="scientific">Kalanchoe fedtschenkoi</name>
    <name type="common">Lavender scallops</name>
    <name type="synonym">South American air plant</name>
    <dbReference type="NCBI Taxonomy" id="63787"/>
    <lineage>
        <taxon>Eukaryota</taxon>
        <taxon>Viridiplantae</taxon>
        <taxon>Streptophyta</taxon>
        <taxon>Embryophyta</taxon>
        <taxon>Tracheophyta</taxon>
        <taxon>Spermatophyta</taxon>
        <taxon>Magnoliopsida</taxon>
        <taxon>eudicotyledons</taxon>
        <taxon>Gunneridae</taxon>
        <taxon>Pentapetalae</taxon>
        <taxon>Saxifragales</taxon>
        <taxon>Crassulaceae</taxon>
        <taxon>Kalanchoe</taxon>
    </lineage>
</organism>
<feature type="domain" description="BRX" evidence="5">
    <location>
        <begin position="295"/>
        <end position="350"/>
    </location>
</feature>
<keyword evidence="3" id="KW-0539">Nucleus</keyword>
<dbReference type="Pfam" id="PF08381">
    <property type="entry name" value="BRX"/>
    <property type="match status" value="2"/>
</dbReference>
<evidence type="ECO:0000259" key="5">
    <source>
        <dbReference type="PROSITE" id="PS51514"/>
    </source>
</evidence>
<dbReference type="InterPro" id="IPR027988">
    <property type="entry name" value="BRX_N"/>
</dbReference>
<dbReference type="PANTHER" id="PTHR46058">
    <property type="entry name" value="PROTEIN BREVIS RADIX-LIKE 1"/>
    <property type="match status" value="1"/>
</dbReference>
<dbReference type="AlphaFoldDB" id="A0A7N0TM33"/>
<comment type="similarity">
    <text evidence="2">Belongs to the BRX family.</text>
</comment>
<dbReference type="Gramene" id="Kaladp0040s0068.1.v1.1">
    <property type="protein sequence ID" value="Kaladp0040s0068.1.v1.1"/>
    <property type="gene ID" value="Kaladp0040s0068.v1.1"/>
</dbReference>
<accession>A0A7N0TM33</accession>
<sequence length="350" mass="39363">MLTCIARSKQQPSSDDHPPPQVSSSHPPLKPHLTKSLSSQFKEIALKASGAYRHCNSCTGHLKHKESCTIDPSYSVSASASDRFKWSYRHHRSLRLKSKGEMGGGSSSRATVFVEESEPKEWVAQVEPGVLITFVSLVGGGNHLNRIRFSKEMFDKTRAQRWWTDNFDRVMELYNVQRLDRQAFPLPTPPRSEDENAKIEAGQQTPGTPPLNRESVPRALYRPMGMGTGYSSSDSVEQHSVQSHHFRDSGGLTSTPKQSSISAAKTDTSTVDASKTTSSSREDSLSVSNASDLESEWVEEDEPGVYITIKALPNGTRELKRVRFSREKFGEMHARVWWEENRKRVHEQYL</sequence>
<dbReference type="Proteomes" id="UP000594263">
    <property type="component" value="Unplaced"/>
</dbReference>
<reference evidence="6" key="1">
    <citation type="submission" date="2021-01" db="UniProtKB">
        <authorList>
            <consortium name="EnsemblPlants"/>
        </authorList>
    </citation>
    <scope>IDENTIFICATION</scope>
</reference>
<dbReference type="PROSITE" id="PS51514">
    <property type="entry name" value="BRX"/>
    <property type="match status" value="2"/>
</dbReference>
<comment type="subcellular location">
    <subcellularLocation>
        <location evidence="1">Nucleus</location>
    </subcellularLocation>
</comment>
<name>A0A7N0TM33_KALFE</name>
<feature type="region of interest" description="Disordered" evidence="4">
    <location>
        <begin position="1"/>
        <end position="33"/>
    </location>
</feature>
<proteinExistence type="inferred from homology"/>
<protein>
    <recommendedName>
        <fullName evidence="5">BRX domain-containing protein</fullName>
    </recommendedName>
</protein>
<evidence type="ECO:0000256" key="4">
    <source>
        <dbReference type="SAM" id="MobiDB-lite"/>
    </source>
</evidence>
<evidence type="ECO:0000313" key="7">
    <source>
        <dbReference type="Proteomes" id="UP000594263"/>
    </source>
</evidence>
<feature type="domain" description="BRX" evidence="5">
    <location>
        <begin position="120"/>
        <end position="175"/>
    </location>
</feature>
<dbReference type="InterPro" id="IPR013591">
    <property type="entry name" value="Brevis_radix_dom"/>
</dbReference>
<feature type="compositionally biased region" description="Polar residues" evidence="4">
    <location>
        <begin position="229"/>
        <end position="243"/>
    </location>
</feature>
<dbReference type="InterPro" id="IPR044532">
    <property type="entry name" value="BRX-like"/>
</dbReference>
<evidence type="ECO:0000256" key="2">
    <source>
        <dbReference type="ARBA" id="ARBA00009057"/>
    </source>
</evidence>